<dbReference type="Gene3D" id="3.50.50.60">
    <property type="entry name" value="FAD/NAD(P)-binding domain"/>
    <property type="match status" value="1"/>
</dbReference>
<dbReference type="STRING" id="675824.A0A1E3PTQ9"/>
<evidence type="ECO:0000313" key="4">
    <source>
        <dbReference type="Proteomes" id="UP000094385"/>
    </source>
</evidence>
<feature type="non-terminal residue" evidence="3">
    <location>
        <position position="1"/>
    </location>
</feature>
<dbReference type="InterPro" id="IPR036188">
    <property type="entry name" value="FAD/NAD-bd_sf"/>
</dbReference>
<accession>A0A1E3PTQ9</accession>
<dbReference type="EMBL" id="KV454314">
    <property type="protein sequence ID" value="ODQ68803.1"/>
    <property type="molecule type" value="Genomic_DNA"/>
</dbReference>
<protein>
    <recommendedName>
        <fullName evidence="2">FAD/NAD(P)-binding domain-containing protein</fullName>
    </recommendedName>
</protein>
<dbReference type="GO" id="GO:0004497">
    <property type="term" value="F:monooxygenase activity"/>
    <property type="evidence" value="ECO:0007669"/>
    <property type="project" value="TreeGrafter"/>
</dbReference>
<gene>
    <name evidence="3" type="ORF">LIPSTDRAFT_32176</name>
</gene>
<dbReference type="Proteomes" id="UP000094385">
    <property type="component" value="Unassembled WGS sequence"/>
</dbReference>
<dbReference type="PANTHER" id="PTHR43539">
    <property type="entry name" value="FLAVIN-BINDING MONOOXYGENASE-LIKE PROTEIN (AFU_ORTHOLOGUE AFUA_4G09220)"/>
    <property type="match status" value="1"/>
</dbReference>
<keyword evidence="1" id="KW-0560">Oxidoreductase</keyword>
<dbReference type="OrthoDB" id="74360at2759"/>
<evidence type="ECO:0000256" key="1">
    <source>
        <dbReference type="ARBA" id="ARBA00023002"/>
    </source>
</evidence>
<dbReference type="GO" id="GO:0050660">
    <property type="term" value="F:flavin adenine dinucleotide binding"/>
    <property type="evidence" value="ECO:0007669"/>
    <property type="project" value="TreeGrafter"/>
</dbReference>
<dbReference type="PRINTS" id="PR00411">
    <property type="entry name" value="PNDRDTASEI"/>
</dbReference>
<evidence type="ECO:0000313" key="3">
    <source>
        <dbReference type="EMBL" id="ODQ68803.1"/>
    </source>
</evidence>
<proteinExistence type="predicted"/>
<dbReference type="SUPFAM" id="SSF51905">
    <property type="entry name" value="FAD/NAD(P)-binding domain"/>
    <property type="match status" value="1"/>
</dbReference>
<reference evidence="3 4" key="1">
    <citation type="journal article" date="2016" name="Proc. Natl. Acad. Sci. U.S.A.">
        <title>Comparative genomics of biotechnologically important yeasts.</title>
        <authorList>
            <person name="Riley R."/>
            <person name="Haridas S."/>
            <person name="Wolfe K.H."/>
            <person name="Lopes M.R."/>
            <person name="Hittinger C.T."/>
            <person name="Goeker M."/>
            <person name="Salamov A.A."/>
            <person name="Wisecaver J.H."/>
            <person name="Long T.M."/>
            <person name="Calvey C.H."/>
            <person name="Aerts A.L."/>
            <person name="Barry K.W."/>
            <person name="Choi C."/>
            <person name="Clum A."/>
            <person name="Coughlan A.Y."/>
            <person name="Deshpande S."/>
            <person name="Douglass A.P."/>
            <person name="Hanson S.J."/>
            <person name="Klenk H.-P."/>
            <person name="LaButti K.M."/>
            <person name="Lapidus A."/>
            <person name="Lindquist E.A."/>
            <person name="Lipzen A.M."/>
            <person name="Meier-Kolthoff J.P."/>
            <person name="Ohm R.A."/>
            <person name="Otillar R.P."/>
            <person name="Pangilinan J.L."/>
            <person name="Peng Y."/>
            <person name="Rokas A."/>
            <person name="Rosa C.A."/>
            <person name="Scheuner C."/>
            <person name="Sibirny A.A."/>
            <person name="Slot J.C."/>
            <person name="Stielow J.B."/>
            <person name="Sun H."/>
            <person name="Kurtzman C.P."/>
            <person name="Blackwell M."/>
            <person name="Grigoriev I.V."/>
            <person name="Jeffries T.W."/>
        </authorList>
    </citation>
    <scope>NUCLEOTIDE SEQUENCE [LARGE SCALE GENOMIC DNA]</scope>
    <source>
        <strain evidence="3 4">NRRL Y-11557</strain>
    </source>
</reference>
<dbReference type="Pfam" id="PF07992">
    <property type="entry name" value="Pyr_redox_2"/>
    <property type="match status" value="1"/>
</dbReference>
<dbReference type="InterPro" id="IPR023753">
    <property type="entry name" value="FAD/NAD-binding_dom"/>
</dbReference>
<feature type="domain" description="FAD/NAD(P)-binding" evidence="2">
    <location>
        <begin position="10"/>
        <end position="228"/>
    </location>
</feature>
<sequence>QPEIDNPDPSVLIVGAGHNGIDTAVRLKAYGIKTLLVDRNARLGDNWRSRYASLTLHDTLWGAQQPYLPFPGIFPRYLYAGMLGDWLELYVRAVALNVWTCSYVNPSSTKHDELMKTWSVTVMRNGSTPHPFKVTQIVMKSIVHAFQHKSGAEYKGNKALVVGTGSSGHDIAFDLYNNGAEVVLLQRSATFIMSLANGIEYLNKGLFQDNGPPIDWADEVVEVVETLPKAVVKANMKHIIPVIAEMDKDIIDGLEKAGFRTTFGSDGAGHVFLSAERNGGYYFD</sequence>
<organism evidence="3 4">
    <name type="scientific">Lipomyces starkeyi NRRL Y-11557</name>
    <dbReference type="NCBI Taxonomy" id="675824"/>
    <lineage>
        <taxon>Eukaryota</taxon>
        <taxon>Fungi</taxon>
        <taxon>Dikarya</taxon>
        <taxon>Ascomycota</taxon>
        <taxon>Saccharomycotina</taxon>
        <taxon>Lipomycetes</taxon>
        <taxon>Lipomycetales</taxon>
        <taxon>Lipomycetaceae</taxon>
        <taxon>Lipomyces</taxon>
    </lineage>
</organism>
<feature type="non-terminal residue" evidence="3">
    <location>
        <position position="284"/>
    </location>
</feature>
<dbReference type="InterPro" id="IPR050982">
    <property type="entry name" value="Auxin_biosynth/cation_transpt"/>
</dbReference>
<evidence type="ECO:0000259" key="2">
    <source>
        <dbReference type="Pfam" id="PF07992"/>
    </source>
</evidence>
<dbReference type="AlphaFoldDB" id="A0A1E3PTQ9"/>
<dbReference type="PANTHER" id="PTHR43539:SF68">
    <property type="entry name" value="FLAVIN-BINDING MONOOXYGENASE-LIKE PROTEIN (AFU_ORTHOLOGUE AFUA_4G09220)"/>
    <property type="match status" value="1"/>
</dbReference>
<keyword evidence="4" id="KW-1185">Reference proteome</keyword>
<name>A0A1E3PTQ9_LIPST</name>